<keyword evidence="3" id="KW-1185">Reference proteome</keyword>
<reference evidence="2 3" key="1">
    <citation type="journal article" date="2019" name="Int. J. Syst. Evol. Microbiol.">
        <title>The Global Catalogue of Microorganisms (GCM) 10K type strain sequencing project: providing services to taxonomists for standard genome sequencing and annotation.</title>
        <authorList>
            <consortium name="The Broad Institute Genomics Platform"/>
            <consortium name="The Broad Institute Genome Sequencing Center for Infectious Disease"/>
            <person name="Wu L."/>
            <person name="Ma J."/>
        </authorList>
    </citation>
    <scope>NUCLEOTIDE SEQUENCE [LARGE SCALE GENOMIC DNA]</scope>
    <source>
        <strain evidence="2 3">JCM 19585</strain>
    </source>
</reference>
<name>A0A830ETX1_9EURY</name>
<sequence>MIECEETEEGVRAVDGAKRDLLVRARDWRPGGRRHPLTRPADATATGRTRALVLPATVAAVHDEAAGETHDVDGACGRLELDDGTYVLDVDASVKAYARFEGPATVVRHGERHEVEVAFPAERSVTLGFRSFVRSPNETLTVPESARGLATALTAFGAAHRTTTPDRTLRTMRRHPPTLEFGETTRVPDALAERIPETGVELVLPADYETLFVAAPLAFYLSATVRIEDGVTPHVRADGVGVRHDLTDPERQAPALLERCFWLDALVRGAGPHAVDVAERDLLADIGLDAERVYDQSVAERLRTYLATPYERIAADLPEWHLAMYVEPSVEHARSLPYLIDRLAHVYPPETTALDGEELMARSLDAFYRAQTGPVASVDTVKPRLRRGRVHGWLAEGTPIDVFKARPAAYENRLDYLDADDDALSVTVVLNDAGMAEEHACVADLYRERAADVPMEVTLRENVTRAELAAVLAEPNDFVHYIGHCEVGGLRCADGTLSASAVEESNAQTFFLNACGSYHEGLELVEKGSIAGAVTFRTVLDEQAAKVGTAFARLLVNGFSIERALRLARRRIRMGKDYAVVGDGTQVLTQSDARTPATLTVDRVDAERFAVTYESGSPWSHGATYHALAADDVAARLCGAESTVELSRADVCSLLEHVDVPTIYDGAFYWSDEVRSMLSEERPE</sequence>
<evidence type="ECO:0000313" key="2">
    <source>
        <dbReference type="EMBL" id="GGL24412.1"/>
    </source>
</evidence>
<dbReference type="EMBL" id="BMPF01000001">
    <property type="protein sequence ID" value="GGL24412.1"/>
    <property type="molecule type" value="Genomic_DNA"/>
</dbReference>
<dbReference type="AlphaFoldDB" id="A0A830ETX1"/>
<dbReference type="Pfam" id="PF12770">
    <property type="entry name" value="CHAT"/>
    <property type="match status" value="1"/>
</dbReference>
<dbReference type="OrthoDB" id="269729at2157"/>
<dbReference type="Proteomes" id="UP000628840">
    <property type="component" value="Unassembled WGS sequence"/>
</dbReference>
<gene>
    <name evidence="2" type="ORF">GCM10009037_04880</name>
</gene>
<accession>A0A830ETX1</accession>
<proteinExistence type="predicted"/>
<feature type="domain" description="CHAT" evidence="1">
    <location>
        <begin position="427"/>
        <end position="579"/>
    </location>
</feature>
<evidence type="ECO:0000259" key="1">
    <source>
        <dbReference type="Pfam" id="PF12770"/>
    </source>
</evidence>
<dbReference type="InterPro" id="IPR024983">
    <property type="entry name" value="CHAT_dom"/>
</dbReference>
<organism evidence="2 3">
    <name type="scientific">Halarchaeum grantii</name>
    <dbReference type="NCBI Taxonomy" id="1193105"/>
    <lineage>
        <taxon>Archaea</taxon>
        <taxon>Methanobacteriati</taxon>
        <taxon>Methanobacteriota</taxon>
        <taxon>Stenosarchaea group</taxon>
        <taxon>Halobacteria</taxon>
        <taxon>Halobacteriales</taxon>
        <taxon>Halobacteriaceae</taxon>
    </lineage>
</organism>
<dbReference type="RefSeq" id="WP_188878203.1">
    <property type="nucleotide sequence ID" value="NZ_BMPF01000001.1"/>
</dbReference>
<protein>
    <recommendedName>
        <fullName evidence="1">CHAT domain-containing protein</fullName>
    </recommendedName>
</protein>
<comment type="caution">
    <text evidence="2">The sequence shown here is derived from an EMBL/GenBank/DDBJ whole genome shotgun (WGS) entry which is preliminary data.</text>
</comment>
<evidence type="ECO:0000313" key="3">
    <source>
        <dbReference type="Proteomes" id="UP000628840"/>
    </source>
</evidence>